<evidence type="ECO:0000256" key="3">
    <source>
        <dbReference type="ARBA" id="ARBA00023284"/>
    </source>
</evidence>
<protein>
    <submittedName>
        <fullName evidence="6">TlpA family protein disulfide reductase</fullName>
    </submittedName>
</protein>
<dbReference type="Pfam" id="PF08534">
    <property type="entry name" value="Redoxin"/>
    <property type="match status" value="1"/>
</dbReference>
<evidence type="ECO:0000256" key="4">
    <source>
        <dbReference type="SAM" id="Phobius"/>
    </source>
</evidence>
<comment type="caution">
    <text evidence="6">The sequence shown here is derived from an EMBL/GenBank/DDBJ whole genome shotgun (WGS) entry which is preliminary data.</text>
</comment>
<reference evidence="7" key="1">
    <citation type="journal article" date="2019" name="Int. J. Syst. Evol. Microbiol.">
        <title>The Global Catalogue of Microorganisms (GCM) 10K type strain sequencing project: providing services to taxonomists for standard genome sequencing and annotation.</title>
        <authorList>
            <consortium name="The Broad Institute Genomics Platform"/>
            <consortium name="The Broad Institute Genome Sequencing Center for Infectious Disease"/>
            <person name="Wu L."/>
            <person name="Ma J."/>
        </authorList>
    </citation>
    <scope>NUCLEOTIDE SEQUENCE [LARGE SCALE GENOMIC DNA]</scope>
    <source>
        <strain evidence="7">CCUG 52468</strain>
    </source>
</reference>
<keyword evidence="4" id="KW-0472">Membrane</keyword>
<dbReference type="PROSITE" id="PS51352">
    <property type="entry name" value="THIOREDOXIN_2"/>
    <property type="match status" value="1"/>
</dbReference>
<dbReference type="Gene3D" id="3.40.30.10">
    <property type="entry name" value="Glutaredoxin"/>
    <property type="match status" value="1"/>
</dbReference>
<accession>A0ABW3RNV1</accession>
<sequence>MAEKKNSTKNILSWVLIVVLAILVITPTTRVAIQRGLMKIGLFKPDVPEQPTPTPSAANSEQSASPMVMTETVTLSDETGKTVQTHNLQGKVVFINFWATWCGPCRAEMPSIQKLYDKYKDNEKVVFMLVEIEHNLDGAKEFLAKEKLDMPIYFPESDIPATWLSNSIPSTVVLNKQGQLAFDHKGMADYSTKEFEDFLISLINQ</sequence>
<evidence type="ECO:0000256" key="1">
    <source>
        <dbReference type="ARBA" id="ARBA00004196"/>
    </source>
</evidence>
<organism evidence="6 7">
    <name type="scientific">Sphingobacterium daejeonense</name>
    <dbReference type="NCBI Taxonomy" id="371142"/>
    <lineage>
        <taxon>Bacteria</taxon>
        <taxon>Pseudomonadati</taxon>
        <taxon>Bacteroidota</taxon>
        <taxon>Sphingobacteriia</taxon>
        <taxon>Sphingobacteriales</taxon>
        <taxon>Sphingobacteriaceae</taxon>
        <taxon>Sphingobacterium</taxon>
    </lineage>
</organism>
<dbReference type="PANTHER" id="PTHR42852:SF17">
    <property type="entry name" value="THIOREDOXIN-LIKE PROTEIN HI_1115"/>
    <property type="match status" value="1"/>
</dbReference>
<evidence type="ECO:0000313" key="7">
    <source>
        <dbReference type="Proteomes" id="UP001597205"/>
    </source>
</evidence>
<keyword evidence="2" id="KW-0201">Cytochrome c-type biogenesis</keyword>
<dbReference type="InterPro" id="IPR050553">
    <property type="entry name" value="Thioredoxin_ResA/DsbE_sf"/>
</dbReference>
<evidence type="ECO:0000256" key="2">
    <source>
        <dbReference type="ARBA" id="ARBA00022748"/>
    </source>
</evidence>
<dbReference type="PROSITE" id="PS00194">
    <property type="entry name" value="THIOREDOXIN_1"/>
    <property type="match status" value="1"/>
</dbReference>
<evidence type="ECO:0000259" key="5">
    <source>
        <dbReference type="PROSITE" id="PS51352"/>
    </source>
</evidence>
<dbReference type="CDD" id="cd02966">
    <property type="entry name" value="TlpA_like_family"/>
    <property type="match status" value="1"/>
</dbReference>
<keyword evidence="4" id="KW-0812">Transmembrane</keyword>
<dbReference type="InterPro" id="IPR017937">
    <property type="entry name" value="Thioredoxin_CS"/>
</dbReference>
<dbReference type="RefSeq" id="WP_380896716.1">
    <property type="nucleotide sequence ID" value="NZ_JBHTKY010000016.1"/>
</dbReference>
<name>A0ABW3RNV1_9SPHI</name>
<dbReference type="InterPro" id="IPR013766">
    <property type="entry name" value="Thioredoxin_domain"/>
</dbReference>
<dbReference type="EMBL" id="JBHTKY010000016">
    <property type="protein sequence ID" value="MFD1166222.1"/>
    <property type="molecule type" value="Genomic_DNA"/>
</dbReference>
<proteinExistence type="predicted"/>
<keyword evidence="7" id="KW-1185">Reference proteome</keyword>
<evidence type="ECO:0000313" key="6">
    <source>
        <dbReference type="EMBL" id="MFD1166222.1"/>
    </source>
</evidence>
<keyword evidence="3" id="KW-0676">Redox-active center</keyword>
<dbReference type="InterPro" id="IPR013740">
    <property type="entry name" value="Redoxin"/>
</dbReference>
<dbReference type="Proteomes" id="UP001597205">
    <property type="component" value="Unassembled WGS sequence"/>
</dbReference>
<dbReference type="PANTHER" id="PTHR42852">
    <property type="entry name" value="THIOL:DISULFIDE INTERCHANGE PROTEIN DSBE"/>
    <property type="match status" value="1"/>
</dbReference>
<feature type="transmembrane region" description="Helical" evidence="4">
    <location>
        <begin position="12"/>
        <end position="33"/>
    </location>
</feature>
<feature type="domain" description="Thioredoxin" evidence="5">
    <location>
        <begin position="38"/>
        <end position="204"/>
    </location>
</feature>
<keyword evidence="4" id="KW-1133">Transmembrane helix</keyword>
<comment type="subcellular location">
    <subcellularLocation>
        <location evidence="1">Cell envelope</location>
    </subcellularLocation>
</comment>
<dbReference type="InterPro" id="IPR036249">
    <property type="entry name" value="Thioredoxin-like_sf"/>
</dbReference>
<gene>
    <name evidence="6" type="ORF">ACFQ2C_11450</name>
</gene>
<dbReference type="SUPFAM" id="SSF52833">
    <property type="entry name" value="Thioredoxin-like"/>
    <property type="match status" value="1"/>
</dbReference>